<evidence type="ECO:0000313" key="3">
    <source>
        <dbReference type="Proteomes" id="UP000299084"/>
    </source>
</evidence>
<dbReference type="Proteomes" id="UP000299084">
    <property type="component" value="Unassembled WGS sequence"/>
</dbReference>
<feature type="region of interest" description="Disordered" evidence="1">
    <location>
        <begin position="67"/>
        <end position="89"/>
    </location>
</feature>
<name>A0A5N4D6X9_CAMDR</name>
<dbReference type="EMBL" id="JWIN03000015">
    <property type="protein sequence ID" value="KAB1266825.1"/>
    <property type="molecule type" value="Genomic_DNA"/>
</dbReference>
<dbReference type="AlphaFoldDB" id="A0A5N4D6X9"/>
<sequence>WDLAELQLNHTGNTKCTSVFEKEKRREKESRTSATLTGVAICSPAAHSISLCVSTSTTVAPLRPTLDALGPRDVLSTNHDSAPAAPPER</sequence>
<organism evidence="2 3">
    <name type="scientific">Camelus dromedarius</name>
    <name type="common">Dromedary</name>
    <name type="synonym">Arabian camel</name>
    <dbReference type="NCBI Taxonomy" id="9838"/>
    <lineage>
        <taxon>Eukaryota</taxon>
        <taxon>Metazoa</taxon>
        <taxon>Chordata</taxon>
        <taxon>Craniata</taxon>
        <taxon>Vertebrata</taxon>
        <taxon>Euteleostomi</taxon>
        <taxon>Mammalia</taxon>
        <taxon>Eutheria</taxon>
        <taxon>Laurasiatheria</taxon>
        <taxon>Artiodactyla</taxon>
        <taxon>Tylopoda</taxon>
        <taxon>Camelidae</taxon>
        <taxon>Camelus</taxon>
    </lineage>
</organism>
<keyword evidence="3" id="KW-1185">Reference proteome</keyword>
<evidence type="ECO:0000313" key="2">
    <source>
        <dbReference type="EMBL" id="KAB1266825.1"/>
    </source>
</evidence>
<evidence type="ECO:0000256" key="1">
    <source>
        <dbReference type="SAM" id="MobiDB-lite"/>
    </source>
</evidence>
<accession>A0A5N4D6X9</accession>
<feature type="non-terminal residue" evidence="2">
    <location>
        <position position="1"/>
    </location>
</feature>
<reference evidence="2 3" key="1">
    <citation type="journal article" date="2019" name="Mol. Ecol. Resour.">
        <title>Improving Illumina assemblies with Hi-C and long reads: an example with the North African dromedary.</title>
        <authorList>
            <person name="Elbers J.P."/>
            <person name="Rogers M.F."/>
            <person name="Perelman P.L."/>
            <person name="Proskuryakova A.A."/>
            <person name="Serdyukova N.A."/>
            <person name="Johnson W.E."/>
            <person name="Horin P."/>
            <person name="Corander J."/>
            <person name="Murphy D."/>
            <person name="Burger P.A."/>
        </authorList>
    </citation>
    <scope>NUCLEOTIDE SEQUENCE [LARGE SCALE GENOMIC DNA]</scope>
    <source>
        <strain evidence="2">Drom800</strain>
        <tissue evidence="2">Blood</tissue>
    </source>
</reference>
<gene>
    <name evidence="2" type="ORF">Cadr_000018203</name>
</gene>
<protein>
    <submittedName>
        <fullName evidence="2">Uncharacterized protein</fullName>
    </submittedName>
</protein>
<comment type="caution">
    <text evidence="2">The sequence shown here is derived from an EMBL/GenBank/DDBJ whole genome shotgun (WGS) entry which is preliminary data.</text>
</comment>
<proteinExistence type="predicted"/>